<dbReference type="InterPro" id="IPR036390">
    <property type="entry name" value="WH_DNA-bd_sf"/>
</dbReference>
<dbReference type="GO" id="GO:0000502">
    <property type="term" value="C:proteasome complex"/>
    <property type="evidence" value="ECO:0007669"/>
    <property type="project" value="UniProtKB-KW"/>
</dbReference>
<accession>A0AAE0C2F9</accession>
<protein>
    <submittedName>
        <fullName evidence="4">26S proteasome regulatory subunit rpn6</fullName>
    </submittedName>
</protein>
<dbReference type="SUPFAM" id="SSF48452">
    <property type="entry name" value="TPR-like"/>
    <property type="match status" value="1"/>
</dbReference>
<dbReference type="SMART" id="SM00088">
    <property type="entry name" value="PINT"/>
    <property type="match status" value="1"/>
</dbReference>
<dbReference type="GO" id="GO:0030163">
    <property type="term" value="P:protein catabolic process"/>
    <property type="evidence" value="ECO:0007669"/>
    <property type="project" value="UniProtKB-ARBA"/>
</dbReference>
<dbReference type="PANTHER" id="PTHR10678">
    <property type="entry name" value="26S PROTEASOME NON-ATPASE REGULATORY SUBUNIT 11/COP9 SIGNALOSOME COMPLEX SUBUNIT 2"/>
    <property type="match status" value="1"/>
</dbReference>
<evidence type="ECO:0000313" key="5">
    <source>
        <dbReference type="Proteomes" id="UP001190700"/>
    </source>
</evidence>
<evidence type="ECO:0000313" key="4">
    <source>
        <dbReference type="EMBL" id="KAK3247246.1"/>
    </source>
</evidence>
<keyword evidence="2 4" id="KW-0647">Proteasome</keyword>
<sequence>MAAEMAKTLDDLEEIMDARPAEALEGIRNIVFAETSSDAETLKVKEQAIQKLTELLTKQKEGGALHLLLTELRPLFSTIPKAKTAKIVRSVIDAVSKIPGTVALQVELCKEQVAWATQEKRTFLRQRIEARLGQLYLETKEYPSALTLIGTLLSEVKRLDDKLLLVDVHLLESRVHHALRNLPKAKAALTAARTAANSIYVPPNVQCQIDMQSGVLHAEEKDYKTGYSYFYEAFEQFNSLDDPKAVQALKYMLLCKIMTDNTEDVSSIINTKGGLKHVGVETEAMKAVAHAHIARSLQSFQEALKNYDEQLGKDAIIHSHLSALYEKLMEQNLCRLIEPFNCVEIAHLAQLIELPVQTVESKLSQMILDKKFAGILDQGKGVLLVFEDAPVDKIFTKTVDTIKNMSRVVDSLFVKSKKIVTV</sequence>
<dbReference type="AlphaFoldDB" id="A0AAE0C2F9"/>
<organism evidence="4 5">
    <name type="scientific">Cymbomonas tetramitiformis</name>
    <dbReference type="NCBI Taxonomy" id="36881"/>
    <lineage>
        <taxon>Eukaryota</taxon>
        <taxon>Viridiplantae</taxon>
        <taxon>Chlorophyta</taxon>
        <taxon>Pyramimonadophyceae</taxon>
        <taxon>Pyramimonadales</taxon>
        <taxon>Pyramimonadaceae</taxon>
        <taxon>Cymbomonas</taxon>
    </lineage>
</organism>
<dbReference type="SMART" id="SM00753">
    <property type="entry name" value="PAM"/>
    <property type="match status" value="1"/>
</dbReference>
<comment type="caution">
    <text evidence="4">The sequence shown here is derived from an EMBL/GenBank/DDBJ whole genome shotgun (WGS) entry which is preliminary data.</text>
</comment>
<dbReference type="Pfam" id="PF18055">
    <property type="entry name" value="RPN6_N"/>
    <property type="match status" value="1"/>
</dbReference>
<proteinExistence type="inferred from homology"/>
<dbReference type="EMBL" id="LGRX02029125">
    <property type="protein sequence ID" value="KAK3247246.1"/>
    <property type="molecule type" value="Genomic_DNA"/>
</dbReference>
<feature type="domain" description="PCI" evidence="3">
    <location>
        <begin position="222"/>
        <end position="390"/>
    </location>
</feature>
<dbReference type="InterPro" id="IPR011990">
    <property type="entry name" value="TPR-like_helical_dom_sf"/>
</dbReference>
<dbReference type="Pfam" id="PF01399">
    <property type="entry name" value="PCI"/>
    <property type="match status" value="1"/>
</dbReference>
<evidence type="ECO:0000256" key="2">
    <source>
        <dbReference type="ARBA" id="ARBA00022942"/>
    </source>
</evidence>
<dbReference type="InterPro" id="IPR050871">
    <property type="entry name" value="26S_Proteasome/COP9_Components"/>
</dbReference>
<dbReference type="Gene3D" id="1.25.40.570">
    <property type="match status" value="1"/>
</dbReference>
<dbReference type="FunFam" id="1.25.40.570:FF:000007">
    <property type="entry name" value="26S proteasome non-ATPase regulatory subunit 11"/>
    <property type="match status" value="1"/>
</dbReference>
<keyword evidence="5" id="KW-1185">Reference proteome</keyword>
<dbReference type="InterPro" id="IPR040780">
    <property type="entry name" value="Rpn6_C_helix"/>
</dbReference>
<dbReference type="PROSITE" id="PS50250">
    <property type="entry name" value="PCI"/>
    <property type="match status" value="1"/>
</dbReference>
<evidence type="ECO:0000256" key="1">
    <source>
        <dbReference type="ARBA" id="ARBA00007454"/>
    </source>
</evidence>
<evidence type="ECO:0000259" key="3">
    <source>
        <dbReference type="PROSITE" id="PS50250"/>
    </source>
</evidence>
<dbReference type="InterPro" id="IPR040773">
    <property type="entry name" value="Rpn6_N"/>
</dbReference>
<reference evidence="4 5" key="1">
    <citation type="journal article" date="2015" name="Genome Biol. Evol.">
        <title>Comparative Genomics of a Bacterivorous Green Alga Reveals Evolutionary Causalities and Consequences of Phago-Mixotrophic Mode of Nutrition.</title>
        <authorList>
            <person name="Burns J.A."/>
            <person name="Paasch A."/>
            <person name="Narechania A."/>
            <person name="Kim E."/>
        </authorList>
    </citation>
    <scope>NUCLEOTIDE SEQUENCE [LARGE SCALE GENOMIC DNA]</scope>
    <source>
        <strain evidence="4 5">PLY_AMNH</strain>
    </source>
</reference>
<gene>
    <name evidence="4" type="ORF">CYMTET_43250</name>
</gene>
<dbReference type="InterPro" id="IPR000717">
    <property type="entry name" value="PCI_dom"/>
</dbReference>
<dbReference type="Proteomes" id="UP001190700">
    <property type="component" value="Unassembled WGS sequence"/>
</dbReference>
<name>A0AAE0C2F9_9CHLO</name>
<dbReference type="Pfam" id="PF18503">
    <property type="entry name" value="RPN6_C_helix"/>
    <property type="match status" value="1"/>
</dbReference>
<dbReference type="SUPFAM" id="SSF46785">
    <property type="entry name" value="Winged helix' DNA-binding domain"/>
    <property type="match status" value="1"/>
</dbReference>
<comment type="similarity">
    <text evidence="1">Belongs to the proteasome subunit S9 family.</text>
</comment>